<dbReference type="Pfam" id="PF01546">
    <property type="entry name" value="Peptidase_M20"/>
    <property type="match status" value="1"/>
</dbReference>
<proteinExistence type="predicted"/>
<dbReference type="AlphaFoldDB" id="A0A381QZS2"/>
<organism evidence="3">
    <name type="scientific">marine metagenome</name>
    <dbReference type="NCBI Taxonomy" id="408172"/>
    <lineage>
        <taxon>unclassified sequences</taxon>
        <taxon>metagenomes</taxon>
        <taxon>ecological metagenomes</taxon>
    </lineage>
</organism>
<gene>
    <name evidence="3" type="ORF">METZ01_LOCUS36001</name>
</gene>
<dbReference type="Gene3D" id="3.40.630.10">
    <property type="entry name" value="Zn peptidases"/>
    <property type="match status" value="1"/>
</dbReference>
<dbReference type="PANTHER" id="PTHR11014">
    <property type="entry name" value="PEPTIDASE M20 FAMILY MEMBER"/>
    <property type="match status" value="1"/>
</dbReference>
<evidence type="ECO:0000256" key="1">
    <source>
        <dbReference type="ARBA" id="ARBA00022801"/>
    </source>
</evidence>
<dbReference type="InterPro" id="IPR011650">
    <property type="entry name" value="Peptidase_M20_dimer"/>
</dbReference>
<dbReference type="EMBL" id="UINC01001538">
    <property type="protein sequence ID" value="SUZ83147.1"/>
    <property type="molecule type" value="Genomic_DNA"/>
</dbReference>
<evidence type="ECO:0000313" key="3">
    <source>
        <dbReference type="EMBL" id="SUZ83147.1"/>
    </source>
</evidence>
<accession>A0A381QZS2</accession>
<dbReference type="PANTHER" id="PTHR11014:SF63">
    <property type="entry name" value="METALLOPEPTIDASE, PUTATIVE (AFU_ORTHOLOGUE AFUA_6G09600)-RELATED"/>
    <property type="match status" value="1"/>
</dbReference>
<evidence type="ECO:0000259" key="2">
    <source>
        <dbReference type="Pfam" id="PF07687"/>
    </source>
</evidence>
<dbReference type="Pfam" id="PF07687">
    <property type="entry name" value="M20_dimer"/>
    <property type="match status" value="1"/>
</dbReference>
<protein>
    <recommendedName>
        <fullName evidence="2">Peptidase M20 dimerisation domain-containing protein</fullName>
    </recommendedName>
</protein>
<dbReference type="InterPro" id="IPR002933">
    <property type="entry name" value="Peptidase_M20"/>
</dbReference>
<dbReference type="InterPro" id="IPR017439">
    <property type="entry name" value="Amidohydrolase"/>
</dbReference>
<dbReference type="SUPFAM" id="SSF53187">
    <property type="entry name" value="Zn-dependent exopeptidases"/>
    <property type="match status" value="1"/>
</dbReference>
<dbReference type="NCBIfam" id="TIGR01891">
    <property type="entry name" value="amidohydrolases"/>
    <property type="match status" value="1"/>
</dbReference>
<reference evidence="3" key="1">
    <citation type="submission" date="2018-05" db="EMBL/GenBank/DDBJ databases">
        <authorList>
            <person name="Lanie J.A."/>
            <person name="Ng W.-L."/>
            <person name="Kazmierczak K.M."/>
            <person name="Andrzejewski T.M."/>
            <person name="Davidsen T.M."/>
            <person name="Wayne K.J."/>
            <person name="Tettelin H."/>
            <person name="Glass J.I."/>
            <person name="Rusch D."/>
            <person name="Podicherti R."/>
            <person name="Tsui H.-C.T."/>
            <person name="Winkler M.E."/>
        </authorList>
    </citation>
    <scope>NUCLEOTIDE SEQUENCE</scope>
</reference>
<sequence>MILLIIIFSGFEERKSIEESIKKDIPYLKSLYLDIHKNPEISLMEKETSKKLANELEKIGFEVTRNFGGYGVVGIFKNGNGPTILYRTDMDALPMKEKTGLSYASQIITKNFDGNDVGTMHSCGHDMHMTVWTGTARALIERKNEWKGTIIMIGQPAEEIGAGAAMMLNEGLFEKYPIPDYGIALHSSPIIPSGKVGFGKGYTMANTESVDIKVFGQGAHGASPHMSIDPIVTASIIVMELQTIVSRNINPLDDAVITVGSFQGGTKHNIIPDEVKLQLTIRTYKEKVRKLIHKRIKEICDGVASSMGLDKSQWPEVMIPEKYTPANFNDSKLVDLMMNSSREIIGVNNVIVSDPQMVGEDFSRFGNTKEKIPTVLYWLGTVPDDRMKKYEAGDYALPGLHSPFYYPEIEQSIITGIKVNTQAMIKIFNN</sequence>
<dbReference type="Gene3D" id="3.30.70.360">
    <property type="match status" value="1"/>
</dbReference>
<dbReference type="InterPro" id="IPR036264">
    <property type="entry name" value="Bact_exopeptidase_dim_dom"/>
</dbReference>
<keyword evidence="1" id="KW-0378">Hydrolase</keyword>
<dbReference type="PIRSF" id="PIRSF005962">
    <property type="entry name" value="Pept_M20D_amidohydro"/>
    <property type="match status" value="1"/>
</dbReference>
<name>A0A381QZS2_9ZZZZ</name>
<dbReference type="SUPFAM" id="SSF55031">
    <property type="entry name" value="Bacterial exopeptidase dimerisation domain"/>
    <property type="match status" value="1"/>
</dbReference>
<dbReference type="GO" id="GO:0016787">
    <property type="term" value="F:hydrolase activity"/>
    <property type="evidence" value="ECO:0007669"/>
    <property type="project" value="UniProtKB-KW"/>
</dbReference>
<dbReference type="FunFam" id="3.30.70.360:FF:000001">
    <property type="entry name" value="N-acetyldiaminopimelate deacetylase"/>
    <property type="match status" value="1"/>
</dbReference>
<feature type="domain" description="Peptidase M20 dimerisation" evidence="2">
    <location>
        <begin position="209"/>
        <end position="302"/>
    </location>
</feature>